<keyword evidence="2" id="KW-1185">Reference proteome</keyword>
<dbReference type="Gene3D" id="3.30.420.260">
    <property type="match status" value="1"/>
</dbReference>
<dbReference type="STRING" id="558155.SAMN04487911_13326"/>
<protein>
    <recommendedName>
        <fullName evidence="3">DUF3822 domain-containing protein</fullName>
    </recommendedName>
</protein>
<dbReference type="AlphaFoldDB" id="A0A1M6LRE9"/>
<organism evidence="1 2">
    <name type="scientific">Arenibacter nanhaiticus</name>
    <dbReference type="NCBI Taxonomy" id="558155"/>
    <lineage>
        <taxon>Bacteria</taxon>
        <taxon>Pseudomonadati</taxon>
        <taxon>Bacteroidota</taxon>
        <taxon>Flavobacteriia</taxon>
        <taxon>Flavobacteriales</taxon>
        <taxon>Flavobacteriaceae</taxon>
        <taxon>Arenibacter</taxon>
    </lineage>
</organism>
<name>A0A1M6LRE9_9FLAO</name>
<reference evidence="1 2" key="1">
    <citation type="submission" date="2016-11" db="EMBL/GenBank/DDBJ databases">
        <authorList>
            <person name="Jaros S."/>
            <person name="Januszkiewicz K."/>
            <person name="Wedrychowicz H."/>
        </authorList>
    </citation>
    <scope>NUCLEOTIDE SEQUENCE [LARGE SCALE GENOMIC DNA]</scope>
    <source>
        <strain evidence="1 2">CGMCC 1.8863</strain>
    </source>
</reference>
<dbReference type="CDD" id="cd24013">
    <property type="entry name" value="ASKHA_ATPase_BT3980-like"/>
    <property type="match status" value="1"/>
</dbReference>
<dbReference type="Pfam" id="PF12864">
    <property type="entry name" value="DUF3822"/>
    <property type="match status" value="1"/>
</dbReference>
<dbReference type="Proteomes" id="UP000184231">
    <property type="component" value="Unassembled WGS sequence"/>
</dbReference>
<accession>A0A1M6LRE9</accession>
<evidence type="ECO:0000313" key="2">
    <source>
        <dbReference type="Proteomes" id="UP000184231"/>
    </source>
</evidence>
<dbReference type="EMBL" id="FQYX01000033">
    <property type="protein sequence ID" value="SHJ73759.1"/>
    <property type="molecule type" value="Genomic_DNA"/>
</dbReference>
<sequence length="285" mass="32903">METGLLSMTRKAINSILENSKSEFHKLSIQVSLNGLYFCVLETLSNTIIASQSVTFKNELTPYAVHKEIKQLFETHKVAEAKFSEVVVIHRNNLFSLVPKTLFNKDELANYLKFNAKILANDHLDYDEINNFDIVNVYVPFVNINNYIYDLFGSFEFMHHGTVLIQTLLNSHHNSNDPVCYVHLFEGNMDITVISQKKLLLYNNFNFNTKEDFIYYILFTLEQLKLDTQTTKVKLFGSIEEGDDHYNLCYQFIKDISIFIPSNSGIYHFGDLGKDSIDFTVLNAL</sequence>
<dbReference type="Gene3D" id="3.30.420.250">
    <property type="match status" value="1"/>
</dbReference>
<evidence type="ECO:0000313" key="1">
    <source>
        <dbReference type="EMBL" id="SHJ73759.1"/>
    </source>
</evidence>
<gene>
    <name evidence="1" type="ORF">SAMN04487911_13326</name>
</gene>
<proteinExistence type="predicted"/>
<evidence type="ECO:0008006" key="3">
    <source>
        <dbReference type="Google" id="ProtNLM"/>
    </source>
</evidence>
<dbReference type="InterPro" id="IPR024213">
    <property type="entry name" value="DUF3822"/>
</dbReference>